<reference evidence="3" key="1">
    <citation type="submission" date="2018-08" db="EMBL/GenBank/DDBJ databases">
        <authorList>
            <person name="Liu Z.-W."/>
            <person name="Du Z.-J."/>
        </authorList>
    </citation>
    <scope>NUCLEOTIDE SEQUENCE [LARGE SCALE GENOMIC DNA]</scope>
    <source>
        <strain evidence="3">H4X</strain>
    </source>
</reference>
<accession>A0A3D8L8A1</accession>
<comment type="caution">
    <text evidence="2">The sequence shown here is derived from an EMBL/GenBank/DDBJ whole genome shotgun (WGS) entry which is preliminary data.</text>
</comment>
<gene>
    <name evidence="2" type="ORF">DXT99_19460</name>
</gene>
<dbReference type="Proteomes" id="UP000256708">
    <property type="component" value="Unassembled WGS sequence"/>
</dbReference>
<dbReference type="AlphaFoldDB" id="A0A3D8L8A1"/>
<evidence type="ECO:0000313" key="3">
    <source>
        <dbReference type="Proteomes" id="UP000256708"/>
    </source>
</evidence>
<dbReference type="EMBL" id="QRGR01000023">
    <property type="protein sequence ID" value="RDV13526.1"/>
    <property type="molecule type" value="Genomic_DNA"/>
</dbReference>
<feature type="region of interest" description="Disordered" evidence="1">
    <location>
        <begin position="1"/>
        <end position="21"/>
    </location>
</feature>
<evidence type="ECO:0000313" key="2">
    <source>
        <dbReference type="EMBL" id="RDV13526.1"/>
    </source>
</evidence>
<proteinExistence type="predicted"/>
<feature type="compositionally biased region" description="Basic and acidic residues" evidence="1">
    <location>
        <begin position="97"/>
        <end position="146"/>
    </location>
</feature>
<feature type="compositionally biased region" description="Basic and acidic residues" evidence="1">
    <location>
        <begin position="160"/>
        <end position="180"/>
    </location>
</feature>
<feature type="region of interest" description="Disordered" evidence="1">
    <location>
        <begin position="40"/>
        <end position="212"/>
    </location>
</feature>
<keyword evidence="3" id="KW-1185">Reference proteome</keyword>
<evidence type="ECO:0000256" key="1">
    <source>
        <dbReference type="SAM" id="MobiDB-lite"/>
    </source>
</evidence>
<sequence>MKTMDRRDRNRYDRDDYGYDYSGYKDYDRNDEHYHSARNLTDTFEQDYQRHRGRRDDNGNRMDHTYHEGNMGDFYERRRGEGRGYGDYPGIQWSDQGRSRNDVDNFNRDRDRDRYSNNLDDFRGDQDRYRGDRDRSRDYGNRRSYDRYGTYDTSDYGRSGNDRDDYFGAGDYDRSSRYEGRNYGGDSNYTDDAERRSRYGSDRRNSGDSWLNSNRRSYLQDRYY</sequence>
<protein>
    <submittedName>
        <fullName evidence="2">Uncharacterized protein</fullName>
    </submittedName>
</protein>
<feature type="compositionally biased region" description="Basic and acidic residues" evidence="1">
    <location>
        <begin position="192"/>
        <end position="206"/>
    </location>
</feature>
<name>A0A3D8L8A1_9BACT</name>
<feature type="compositionally biased region" description="Basic and acidic residues" evidence="1">
    <location>
        <begin position="47"/>
        <end position="67"/>
    </location>
</feature>
<feature type="compositionally biased region" description="Basic and acidic residues" evidence="1">
    <location>
        <begin position="74"/>
        <end position="84"/>
    </location>
</feature>
<organism evidence="2 3">
    <name type="scientific">Pontibacter diazotrophicus</name>
    <dbReference type="NCBI Taxonomy" id="1400979"/>
    <lineage>
        <taxon>Bacteria</taxon>
        <taxon>Pseudomonadati</taxon>
        <taxon>Bacteroidota</taxon>
        <taxon>Cytophagia</taxon>
        <taxon>Cytophagales</taxon>
        <taxon>Hymenobacteraceae</taxon>
        <taxon>Pontibacter</taxon>
    </lineage>
</organism>